<dbReference type="Proteomes" id="UP000009131">
    <property type="component" value="Unassembled WGS sequence"/>
</dbReference>
<dbReference type="EMBL" id="BABT02000056">
    <property type="protein sequence ID" value="GAA95163.1"/>
    <property type="molecule type" value="Genomic_DNA"/>
</dbReference>
<evidence type="ECO:0000256" key="6">
    <source>
        <dbReference type="ARBA" id="ARBA00041184"/>
    </source>
</evidence>
<proteinExistence type="inferred from homology"/>
<reference evidence="8 9" key="1">
    <citation type="journal article" date="2011" name="J. Gen. Appl. Microbiol.">
        <title>Draft genome sequencing of the enigmatic basidiomycete Mixia osmundae.</title>
        <authorList>
            <person name="Nishida H."/>
            <person name="Nagatsuka Y."/>
            <person name="Sugiyama J."/>
        </authorList>
    </citation>
    <scope>NUCLEOTIDE SEQUENCE [LARGE SCALE GENOMIC DNA]</scope>
    <source>
        <strain evidence="9">CBS 9802 / IAM 14324 / JCM 22182 / KY 12970</strain>
    </source>
</reference>
<evidence type="ECO:0000259" key="7">
    <source>
        <dbReference type="Pfam" id="PF01728"/>
    </source>
</evidence>
<evidence type="ECO:0000256" key="1">
    <source>
        <dbReference type="ARBA" id="ARBA00009258"/>
    </source>
</evidence>
<protein>
    <recommendedName>
        <fullName evidence="6">rRNA methyltransferase 2, mitochondrial</fullName>
    </recommendedName>
</protein>
<keyword evidence="3" id="KW-0489">Methyltransferase</keyword>
<comment type="caution">
    <text evidence="8">The sequence shown here is derived from an EMBL/GenBank/DDBJ whole genome shotgun (WGS) entry which is preliminary data.</text>
</comment>
<evidence type="ECO:0000313" key="9">
    <source>
        <dbReference type="Proteomes" id="UP000009131"/>
    </source>
</evidence>
<dbReference type="SUPFAM" id="SSF53335">
    <property type="entry name" value="S-adenosyl-L-methionine-dependent methyltransferases"/>
    <property type="match status" value="1"/>
</dbReference>
<name>G7DX53_MIXOS</name>
<dbReference type="OMA" id="TTRHAYM"/>
<dbReference type="OrthoDB" id="20105at2759"/>
<gene>
    <name evidence="8" type="primary">Mo01818</name>
    <name evidence="8" type="ORF">E5Q_01818</name>
</gene>
<keyword evidence="2" id="KW-0698">rRNA processing</keyword>
<dbReference type="PANTHER" id="PTHR10920:SF18">
    <property type="entry name" value="RRNA METHYLTRANSFERASE 2, MITOCHONDRIAL"/>
    <property type="match status" value="1"/>
</dbReference>
<sequence length="256" mass="27859">MIVVDAGAAPGAWSQYASSRIEPDGAVLAIDLLALSPLASILPGVQAFRGDFTSAPVTTRFVQAIRQHTSLTSRQAAKVDVILSDMLGNLSGDDVRDSQHSIDLCSAVLDFALAHLASANSAALVMKHLASDIATAWQRDSLEPRFERVQVFKPVSSRDESREAFFTYPSCLLSLPNVTPRSTRDDDHLIPAKEQEQGQYYTADQYAPRPRLATAARSVESILTPDRSAAMQPSVRPELITTRHAYMSCDTSSTIR</sequence>
<dbReference type="RefSeq" id="XP_014565880.1">
    <property type="nucleotide sequence ID" value="XM_014710394.1"/>
</dbReference>
<dbReference type="InParanoid" id="G7DX53"/>
<keyword evidence="5" id="KW-0949">S-adenosyl-L-methionine</keyword>
<dbReference type="PANTHER" id="PTHR10920">
    <property type="entry name" value="RIBOSOMAL RNA METHYLTRANSFERASE"/>
    <property type="match status" value="1"/>
</dbReference>
<dbReference type="AlphaFoldDB" id="G7DX53"/>
<dbReference type="GO" id="GO:0008650">
    <property type="term" value="F:rRNA (uridine-2'-O-)-methyltransferase activity"/>
    <property type="evidence" value="ECO:0007669"/>
    <property type="project" value="TreeGrafter"/>
</dbReference>
<evidence type="ECO:0000256" key="2">
    <source>
        <dbReference type="ARBA" id="ARBA00022552"/>
    </source>
</evidence>
<reference evidence="8 9" key="2">
    <citation type="journal article" date="2012" name="Open Biol.">
        <title>Characteristics of nucleosomes and linker DNA regions on the genome of the basidiomycete Mixia osmundae revealed by mono- and dinucleosome mapping.</title>
        <authorList>
            <person name="Nishida H."/>
            <person name="Kondo S."/>
            <person name="Matsumoto T."/>
            <person name="Suzuki Y."/>
            <person name="Yoshikawa H."/>
            <person name="Taylor T.D."/>
            <person name="Sugiyama J."/>
        </authorList>
    </citation>
    <scope>NUCLEOTIDE SEQUENCE [LARGE SCALE GENOMIC DNA]</scope>
    <source>
        <strain evidence="9">CBS 9802 / IAM 14324 / JCM 22182 / KY 12970</strain>
    </source>
</reference>
<evidence type="ECO:0000256" key="4">
    <source>
        <dbReference type="ARBA" id="ARBA00022679"/>
    </source>
</evidence>
<dbReference type="Gene3D" id="3.40.50.150">
    <property type="entry name" value="Vaccinia Virus protein VP39"/>
    <property type="match status" value="1"/>
</dbReference>
<organism evidence="8 9">
    <name type="scientific">Mixia osmundae (strain CBS 9802 / IAM 14324 / JCM 22182 / KY 12970)</name>
    <dbReference type="NCBI Taxonomy" id="764103"/>
    <lineage>
        <taxon>Eukaryota</taxon>
        <taxon>Fungi</taxon>
        <taxon>Dikarya</taxon>
        <taxon>Basidiomycota</taxon>
        <taxon>Pucciniomycotina</taxon>
        <taxon>Mixiomycetes</taxon>
        <taxon>Mixiales</taxon>
        <taxon>Mixiaceae</taxon>
        <taxon>Mixia</taxon>
    </lineage>
</organism>
<keyword evidence="4" id="KW-0808">Transferase</keyword>
<dbReference type="InterPro" id="IPR002877">
    <property type="entry name" value="RNA_MeTrfase_FtsJ_dom"/>
</dbReference>
<keyword evidence="9" id="KW-1185">Reference proteome</keyword>
<dbReference type="eggNOG" id="KOG4589">
    <property type="taxonomic scope" value="Eukaryota"/>
</dbReference>
<evidence type="ECO:0000256" key="5">
    <source>
        <dbReference type="ARBA" id="ARBA00022691"/>
    </source>
</evidence>
<dbReference type="InterPro" id="IPR050082">
    <property type="entry name" value="RNA_methyltr_RlmE"/>
</dbReference>
<dbReference type="STRING" id="764103.G7DX53"/>
<dbReference type="InterPro" id="IPR029063">
    <property type="entry name" value="SAM-dependent_MTases_sf"/>
</dbReference>
<dbReference type="HOGENOM" id="CLU_1086193_0_0_1"/>
<comment type="similarity">
    <text evidence="1">Belongs to the class I-like SAM-binding methyltransferase superfamily. RNA methyltransferase RlmE family.</text>
</comment>
<evidence type="ECO:0000313" key="8">
    <source>
        <dbReference type="EMBL" id="GAA95163.1"/>
    </source>
</evidence>
<accession>G7DX53</accession>
<feature type="domain" description="Ribosomal RNA methyltransferase FtsJ" evidence="7">
    <location>
        <begin position="2"/>
        <end position="167"/>
    </location>
</feature>
<evidence type="ECO:0000256" key="3">
    <source>
        <dbReference type="ARBA" id="ARBA00022603"/>
    </source>
</evidence>
<dbReference type="Pfam" id="PF01728">
    <property type="entry name" value="FtsJ"/>
    <property type="match status" value="1"/>
</dbReference>
<dbReference type="GO" id="GO:0005739">
    <property type="term" value="C:mitochondrion"/>
    <property type="evidence" value="ECO:0007669"/>
    <property type="project" value="TreeGrafter"/>
</dbReference>